<dbReference type="AlphaFoldDB" id="A0A2M9BM40"/>
<dbReference type="PANTHER" id="PTHR43782:SF3">
    <property type="entry name" value="ARGINASE"/>
    <property type="match status" value="1"/>
</dbReference>
<comment type="caution">
    <text evidence="5">The sequence shown here is derived from an EMBL/GenBank/DDBJ whole genome shotgun (WGS) entry which is preliminary data.</text>
</comment>
<keyword evidence="3" id="KW-0464">Manganese</keyword>
<comment type="similarity">
    <text evidence="4">Belongs to the arginase family.</text>
</comment>
<dbReference type="Proteomes" id="UP000228535">
    <property type="component" value="Unassembled WGS sequence"/>
</dbReference>
<dbReference type="Gene3D" id="3.40.800.10">
    <property type="entry name" value="Ureohydrolase domain"/>
    <property type="match status" value="1"/>
</dbReference>
<dbReference type="GO" id="GO:0030145">
    <property type="term" value="F:manganese ion binding"/>
    <property type="evidence" value="ECO:0007669"/>
    <property type="project" value="TreeGrafter"/>
</dbReference>
<sequence length="299" mass="31426">MHPVYVVEAPSNLGLQEVFPGVAPAVDRLPAWLKQWGLYDLIVPQSVFSVPPPPYAMELDPVGVRNAEAIGRYSRQLAACITPVVRQPGFTLVLGGDCSILLGIALGLKRAGTYGLFFLDGHTDYATPERSATGGAAGMDLALVTGSGPDQLTNLDGQGPYIQARHAWSIGNRDPDVPDIAALQAASVAYVDLAALRRQGLAACAAAFLADIAAQGLDGFWIHFDVDVLAHEVMPAVDSPQPGGLTYAELAELLTPLLQSGQAVGMDITILDPSLDPTGAVTRHFVESLAPIMGVLTKP</sequence>
<dbReference type="RefSeq" id="WP_100334763.1">
    <property type="nucleotide sequence ID" value="NZ_PGFA01000001.1"/>
</dbReference>
<gene>
    <name evidence="5" type="ORF">CLV45_0437</name>
</gene>
<proteinExistence type="inferred from homology"/>
<organism evidence="5 6">
    <name type="scientific">Hymenobacter chitinivorans DSM 11115</name>
    <dbReference type="NCBI Taxonomy" id="1121954"/>
    <lineage>
        <taxon>Bacteria</taxon>
        <taxon>Pseudomonadati</taxon>
        <taxon>Bacteroidota</taxon>
        <taxon>Cytophagia</taxon>
        <taxon>Cytophagales</taxon>
        <taxon>Hymenobacteraceae</taxon>
        <taxon>Hymenobacter</taxon>
    </lineage>
</organism>
<name>A0A2M9BM40_9BACT</name>
<dbReference type="GO" id="GO:0004053">
    <property type="term" value="F:arginase activity"/>
    <property type="evidence" value="ECO:0007669"/>
    <property type="project" value="TreeGrafter"/>
</dbReference>
<keyword evidence="6" id="KW-1185">Reference proteome</keyword>
<evidence type="ECO:0000313" key="5">
    <source>
        <dbReference type="EMBL" id="PJJ59024.1"/>
    </source>
</evidence>
<evidence type="ECO:0000256" key="1">
    <source>
        <dbReference type="ARBA" id="ARBA00022723"/>
    </source>
</evidence>
<dbReference type="EMBL" id="PGFA01000001">
    <property type="protein sequence ID" value="PJJ59024.1"/>
    <property type="molecule type" value="Genomic_DNA"/>
</dbReference>
<dbReference type="PANTHER" id="PTHR43782">
    <property type="entry name" value="ARGINASE"/>
    <property type="match status" value="1"/>
</dbReference>
<keyword evidence="1" id="KW-0479">Metal-binding</keyword>
<protein>
    <submittedName>
        <fullName evidence="5">Arginase</fullName>
    </submittedName>
</protein>
<evidence type="ECO:0000313" key="6">
    <source>
        <dbReference type="Proteomes" id="UP000228535"/>
    </source>
</evidence>
<dbReference type="OrthoDB" id="9789727at2"/>
<reference evidence="5 6" key="1">
    <citation type="submission" date="2017-11" db="EMBL/GenBank/DDBJ databases">
        <title>Genomic Encyclopedia of Archaeal and Bacterial Type Strains, Phase II (KMG-II): From Individual Species to Whole Genera.</title>
        <authorList>
            <person name="Goeker M."/>
        </authorList>
    </citation>
    <scope>NUCLEOTIDE SEQUENCE [LARGE SCALE GENOMIC DNA]</scope>
    <source>
        <strain evidence="5 6">DSM 11115</strain>
    </source>
</reference>
<dbReference type="Pfam" id="PF00491">
    <property type="entry name" value="Arginase"/>
    <property type="match status" value="1"/>
</dbReference>
<dbReference type="GO" id="GO:0005737">
    <property type="term" value="C:cytoplasm"/>
    <property type="evidence" value="ECO:0007669"/>
    <property type="project" value="TreeGrafter"/>
</dbReference>
<dbReference type="CDD" id="cd09999">
    <property type="entry name" value="Arginase-like_1"/>
    <property type="match status" value="1"/>
</dbReference>
<keyword evidence="2" id="KW-0378">Hydrolase</keyword>
<dbReference type="InterPro" id="IPR023696">
    <property type="entry name" value="Ureohydrolase_dom_sf"/>
</dbReference>
<dbReference type="PROSITE" id="PS51409">
    <property type="entry name" value="ARGINASE_2"/>
    <property type="match status" value="1"/>
</dbReference>
<dbReference type="PRINTS" id="PR00116">
    <property type="entry name" value="ARGINASE"/>
</dbReference>
<dbReference type="InterPro" id="IPR006035">
    <property type="entry name" value="Ureohydrolase"/>
</dbReference>
<evidence type="ECO:0000256" key="4">
    <source>
        <dbReference type="PROSITE-ProRule" id="PRU00742"/>
    </source>
</evidence>
<accession>A0A2M9BM40</accession>
<dbReference type="SUPFAM" id="SSF52768">
    <property type="entry name" value="Arginase/deacetylase"/>
    <property type="match status" value="1"/>
</dbReference>
<evidence type="ECO:0000256" key="2">
    <source>
        <dbReference type="ARBA" id="ARBA00022801"/>
    </source>
</evidence>
<evidence type="ECO:0000256" key="3">
    <source>
        <dbReference type="ARBA" id="ARBA00023211"/>
    </source>
</evidence>